<keyword evidence="7" id="KW-1185">Reference proteome</keyword>
<dbReference type="InterPro" id="IPR036772">
    <property type="entry name" value="SRCR-like_dom_sf"/>
</dbReference>
<feature type="compositionally biased region" description="Pro residues" evidence="4">
    <location>
        <begin position="234"/>
        <end position="254"/>
    </location>
</feature>
<dbReference type="PRINTS" id="PR00258">
    <property type="entry name" value="SPERACTRCPTR"/>
</dbReference>
<name>A0A8J4BVI8_9CHLO</name>
<keyword evidence="1" id="KW-0732">Signal</keyword>
<reference evidence="6" key="1">
    <citation type="journal article" date="2021" name="Proc. Natl. Acad. Sci. U.S.A.">
        <title>Three genomes in the algal genus Volvox reveal the fate of a haploid sex-determining region after a transition to homothallism.</title>
        <authorList>
            <person name="Yamamoto K."/>
            <person name="Hamaji T."/>
            <person name="Kawai-Toyooka H."/>
            <person name="Matsuzaki R."/>
            <person name="Takahashi F."/>
            <person name="Nishimura Y."/>
            <person name="Kawachi M."/>
            <person name="Noguchi H."/>
            <person name="Minakuchi Y."/>
            <person name="Umen J.G."/>
            <person name="Toyoda A."/>
            <person name="Nozaki H."/>
        </authorList>
    </citation>
    <scope>NUCLEOTIDE SEQUENCE</scope>
    <source>
        <strain evidence="6">NIES-3780</strain>
    </source>
</reference>
<evidence type="ECO:0000313" key="7">
    <source>
        <dbReference type="Proteomes" id="UP000747399"/>
    </source>
</evidence>
<evidence type="ECO:0000256" key="2">
    <source>
        <dbReference type="ARBA" id="ARBA00022737"/>
    </source>
</evidence>
<feature type="region of interest" description="Disordered" evidence="4">
    <location>
        <begin position="234"/>
        <end position="289"/>
    </location>
</feature>
<evidence type="ECO:0000259" key="5">
    <source>
        <dbReference type="PROSITE" id="PS50287"/>
    </source>
</evidence>
<keyword evidence="2" id="KW-0677">Repeat</keyword>
<evidence type="ECO:0000313" key="6">
    <source>
        <dbReference type="EMBL" id="GIL66230.1"/>
    </source>
</evidence>
<accession>A0A8J4BVI8</accession>
<comment type="caution">
    <text evidence="6">The sequence shown here is derived from an EMBL/GenBank/DDBJ whole genome shotgun (WGS) entry which is preliminary data.</text>
</comment>
<feature type="compositionally biased region" description="Pro residues" evidence="4">
    <location>
        <begin position="46"/>
        <end position="86"/>
    </location>
</feature>
<feature type="region of interest" description="Disordered" evidence="4">
    <location>
        <begin position="41"/>
        <end position="87"/>
    </location>
</feature>
<keyword evidence="3" id="KW-1015">Disulfide bond</keyword>
<sequence length="400" mass="43025">MTAMLLPIRRKAQAVPLTSSSQLVLTVAIIITVLSVVGPTTTMAAKPPPRSTKPPPSPPKSPKPPPPVKSPPFPRPSPPPQPPPEFLSPAVSGTLRLVRGSSPLRGRLEVKVGPVGWFTPVGPDGRWATICDDGSFTTSKATMICKKSGYLYGRAYYESGVNSFGDDEVDRPITLGNLECERTGGAAYGHSMEAYPVASLMLFSKKEMTCQLYLTTCSRQVLVGLECSNKPFPRAPPPPPVPPSPPPPPPPPPSMENAIELKPAESNLVQSPSPPKRVELLVNSSSDGHTGPSVWAPLCASSDNVHGWDMETFATTMCRQPEGFKWPLFRAGLNGVLNLLPLPTEPVTSVDDFDPSKYTHWVTVVGDFFAYTVQDMQLQVSTTPCASGYMLGLYCYESVA</sequence>
<dbReference type="SMART" id="SM00202">
    <property type="entry name" value="SR"/>
    <property type="match status" value="1"/>
</dbReference>
<organism evidence="6 7">
    <name type="scientific">Volvox africanus</name>
    <dbReference type="NCBI Taxonomy" id="51714"/>
    <lineage>
        <taxon>Eukaryota</taxon>
        <taxon>Viridiplantae</taxon>
        <taxon>Chlorophyta</taxon>
        <taxon>core chlorophytes</taxon>
        <taxon>Chlorophyceae</taxon>
        <taxon>CS clade</taxon>
        <taxon>Chlamydomonadales</taxon>
        <taxon>Volvocaceae</taxon>
        <taxon>Volvox</taxon>
    </lineage>
</organism>
<proteinExistence type="predicted"/>
<evidence type="ECO:0000256" key="1">
    <source>
        <dbReference type="ARBA" id="ARBA00022729"/>
    </source>
</evidence>
<evidence type="ECO:0000256" key="3">
    <source>
        <dbReference type="ARBA" id="ARBA00023157"/>
    </source>
</evidence>
<dbReference type="PRINTS" id="PR01217">
    <property type="entry name" value="PRICHEXTENSN"/>
</dbReference>
<dbReference type="SUPFAM" id="SSF56487">
    <property type="entry name" value="SRCR-like"/>
    <property type="match status" value="1"/>
</dbReference>
<dbReference type="PANTHER" id="PTHR19331">
    <property type="entry name" value="SCAVENGER RECEPTOR DOMAIN-CONTAINING"/>
    <property type="match status" value="1"/>
</dbReference>
<dbReference type="InterPro" id="IPR001190">
    <property type="entry name" value="SRCR"/>
</dbReference>
<dbReference type="Gene3D" id="3.10.250.10">
    <property type="entry name" value="SRCR-like domain"/>
    <property type="match status" value="1"/>
</dbReference>
<dbReference type="Proteomes" id="UP000747399">
    <property type="component" value="Unassembled WGS sequence"/>
</dbReference>
<evidence type="ECO:0000256" key="4">
    <source>
        <dbReference type="SAM" id="MobiDB-lite"/>
    </source>
</evidence>
<dbReference type="GO" id="GO:0016020">
    <property type="term" value="C:membrane"/>
    <property type="evidence" value="ECO:0007669"/>
    <property type="project" value="InterPro"/>
</dbReference>
<dbReference type="EMBL" id="BNCO01000082">
    <property type="protein sequence ID" value="GIL66230.1"/>
    <property type="molecule type" value="Genomic_DNA"/>
</dbReference>
<feature type="domain" description="SRCR" evidence="5">
    <location>
        <begin position="95"/>
        <end position="228"/>
    </location>
</feature>
<protein>
    <recommendedName>
        <fullName evidence="5">SRCR domain-containing protein</fullName>
    </recommendedName>
</protein>
<gene>
    <name evidence="6" type="ORF">Vafri_19759</name>
</gene>
<dbReference type="AlphaFoldDB" id="A0A8J4BVI8"/>
<dbReference type="PROSITE" id="PS50287">
    <property type="entry name" value="SRCR_2"/>
    <property type="match status" value="1"/>
</dbReference>